<evidence type="ECO:0000313" key="2">
    <source>
        <dbReference type="Proteomes" id="UP001055811"/>
    </source>
</evidence>
<reference evidence="2" key="1">
    <citation type="journal article" date="2022" name="Mol. Ecol. Resour.">
        <title>The genomes of chicory, endive, great burdock and yacon provide insights into Asteraceae palaeo-polyploidization history and plant inulin production.</title>
        <authorList>
            <person name="Fan W."/>
            <person name="Wang S."/>
            <person name="Wang H."/>
            <person name="Wang A."/>
            <person name="Jiang F."/>
            <person name="Liu H."/>
            <person name="Zhao H."/>
            <person name="Xu D."/>
            <person name="Zhang Y."/>
        </authorList>
    </citation>
    <scope>NUCLEOTIDE SEQUENCE [LARGE SCALE GENOMIC DNA]</scope>
    <source>
        <strain evidence="2">cv. Punajuju</strain>
    </source>
</reference>
<organism evidence="1 2">
    <name type="scientific">Cichorium intybus</name>
    <name type="common">Chicory</name>
    <dbReference type="NCBI Taxonomy" id="13427"/>
    <lineage>
        <taxon>Eukaryota</taxon>
        <taxon>Viridiplantae</taxon>
        <taxon>Streptophyta</taxon>
        <taxon>Embryophyta</taxon>
        <taxon>Tracheophyta</taxon>
        <taxon>Spermatophyta</taxon>
        <taxon>Magnoliopsida</taxon>
        <taxon>eudicotyledons</taxon>
        <taxon>Gunneridae</taxon>
        <taxon>Pentapetalae</taxon>
        <taxon>asterids</taxon>
        <taxon>campanulids</taxon>
        <taxon>Asterales</taxon>
        <taxon>Asteraceae</taxon>
        <taxon>Cichorioideae</taxon>
        <taxon>Cichorieae</taxon>
        <taxon>Cichoriinae</taxon>
        <taxon>Cichorium</taxon>
    </lineage>
</organism>
<reference evidence="1 2" key="2">
    <citation type="journal article" date="2022" name="Mol. Ecol. Resour.">
        <title>The genomes of chicory, endive, great burdock and yacon provide insights into Asteraceae paleo-polyploidization history and plant inulin production.</title>
        <authorList>
            <person name="Fan W."/>
            <person name="Wang S."/>
            <person name="Wang H."/>
            <person name="Wang A."/>
            <person name="Jiang F."/>
            <person name="Liu H."/>
            <person name="Zhao H."/>
            <person name="Xu D."/>
            <person name="Zhang Y."/>
        </authorList>
    </citation>
    <scope>NUCLEOTIDE SEQUENCE [LARGE SCALE GENOMIC DNA]</scope>
    <source>
        <strain evidence="2">cv. Punajuju</strain>
        <tissue evidence="1">Leaves</tissue>
    </source>
</reference>
<protein>
    <submittedName>
        <fullName evidence="1">Uncharacterized protein</fullName>
    </submittedName>
</protein>
<evidence type="ECO:0000313" key="1">
    <source>
        <dbReference type="EMBL" id="KAI3739756.1"/>
    </source>
</evidence>
<proteinExistence type="predicted"/>
<accession>A0ACB9CZS2</accession>
<gene>
    <name evidence="1" type="ORF">L2E82_30167</name>
</gene>
<keyword evidence="2" id="KW-1185">Reference proteome</keyword>
<dbReference type="EMBL" id="CM042013">
    <property type="protein sequence ID" value="KAI3739756.1"/>
    <property type="molecule type" value="Genomic_DNA"/>
</dbReference>
<name>A0ACB9CZS2_CICIN</name>
<sequence length="95" mass="11234">MWDPPPDLKAVKISSPISIIEHWFRTSDDIYEKMDIRERVDYRDRNILKPNLLEHATQRAETSDFAHRNMKCPPLMDNLEAETYETHEKDSVGSF</sequence>
<dbReference type="Proteomes" id="UP001055811">
    <property type="component" value="Linkage Group LG05"/>
</dbReference>
<comment type="caution">
    <text evidence="1">The sequence shown here is derived from an EMBL/GenBank/DDBJ whole genome shotgun (WGS) entry which is preliminary data.</text>
</comment>